<dbReference type="InterPro" id="IPR050490">
    <property type="entry name" value="Bact_solute-bd_prot1"/>
</dbReference>
<reference evidence="3" key="2">
    <citation type="journal article" date="2021" name="PeerJ">
        <title>Extensive microbial diversity within the chicken gut microbiome revealed by metagenomics and culture.</title>
        <authorList>
            <person name="Gilroy R."/>
            <person name="Ravi A."/>
            <person name="Getino M."/>
            <person name="Pursley I."/>
            <person name="Horton D.L."/>
            <person name="Alikhan N.F."/>
            <person name="Baker D."/>
            <person name="Gharbi K."/>
            <person name="Hall N."/>
            <person name="Watson M."/>
            <person name="Adriaenssens E.M."/>
            <person name="Foster-Nyarko E."/>
            <person name="Jarju S."/>
            <person name="Secka A."/>
            <person name="Antonio M."/>
            <person name="Oren A."/>
            <person name="Chaudhuri R.R."/>
            <person name="La Ragione R."/>
            <person name="Hildebrand F."/>
            <person name="Pallen M.J."/>
        </authorList>
    </citation>
    <scope>NUCLEOTIDE SEQUENCE</scope>
    <source>
        <strain evidence="3">ChiSjej1B19-7085</strain>
    </source>
</reference>
<dbReference type="Gene3D" id="3.40.190.10">
    <property type="entry name" value="Periplasmic binding protein-like II"/>
    <property type="match status" value="2"/>
</dbReference>
<dbReference type="PROSITE" id="PS51257">
    <property type="entry name" value="PROKAR_LIPOPROTEIN"/>
    <property type="match status" value="1"/>
</dbReference>
<feature type="compositionally biased region" description="Low complexity" evidence="1">
    <location>
        <begin position="31"/>
        <end position="60"/>
    </location>
</feature>
<evidence type="ECO:0000256" key="1">
    <source>
        <dbReference type="SAM" id="MobiDB-lite"/>
    </source>
</evidence>
<dbReference type="Pfam" id="PF01547">
    <property type="entry name" value="SBP_bac_1"/>
    <property type="match status" value="1"/>
</dbReference>
<evidence type="ECO:0000313" key="4">
    <source>
        <dbReference type="Proteomes" id="UP000886785"/>
    </source>
</evidence>
<protein>
    <submittedName>
        <fullName evidence="3">Extracellular solute-binding protein</fullName>
    </submittedName>
</protein>
<proteinExistence type="predicted"/>
<dbReference type="AlphaFoldDB" id="A0A9D1DQG5"/>
<dbReference type="PANTHER" id="PTHR43649">
    <property type="entry name" value="ARABINOSE-BINDING PROTEIN-RELATED"/>
    <property type="match status" value="1"/>
</dbReference>
<accession>A0A9D1DQG5</accession>
<gene>
    <name evidence="3" type="ORF">IAA54_05430</name>
</gene>
<feature type="chain" id="PRO_5039456330" evidence="2">
    <location>
        <begin position="21"/>
        <end position="463"/>
    </location>
</feature>
<sequence length="463" mass="50111">MKNYSSAKRILSLILSCAMAMGVMTACSGGTESSSSAAEGSSSAASESGSEAEGSESQAADGEEKVIRVCWWGNQTRNDVTTAALDLYTEQNPNVTFEVEFSDWSGYWDKLATQAAGGNMADIIQMDYAYLKQYQEQNLLEGLNKYIDDGTIDTTNIVDSIIQSGAIDGEVYAISLGTNAKAILVNNAALEAAGVEMPEQPTYNEFFEIAKKVTDATGMKFGIPSNDEQSMLFIARDRGLDFFNEDGTALGMPDDSVALTYFTMLKDTLDQGIHTEPEILAESSTNQLSLFASGDSWCEWTNSNMIVNTISQCPDDIDYSIVMYPTEEDAVQQPIFMKPSQFFSITTTSENKDEAAKVVDFFTNSIEANEILLGERGVPISTEVSNAIKDKLDPVSAAITEYIEKVSEVASENDPPFPAAAGEVGSLISDLADMVRYGEITPEQAASDFYEQANEILARGAEA</sequence>
<keyword evidence="2" id="KW-0732">Signal</keyword>
<evidence type="ECO:0000256" key="2">
    <source>
        <dbReference type="SAM" id="SignalP"/>
    </source>
</evidence>
<organism evidence="3 4">
    <name type="scientific">Candidatus Gallacutalibacter pullicola</name>
    <dbReference type="NCBI Taxonomy" id="2840830"/>
    <lineage>
        <taxon>Bacteria</taxon>
        <taxon>Bacillati</taxon>
        <taxon>Bacillota</taxon>
        <taxon>Clostridia</taxon>
        <taxon>Eubacteriales</taxon>
        <taxon>Candidatus Gallacutalibacter</taxon>
    </lineage>
</organism>
<dbReference type="EMBL" id="DVHF01000062">
    <property type="protein sequence ID" value="HIR57091.1"/>
    <property type="molecule type" value="Genomic_DNA"/>
</dbReference>
<dbReference type="InterPro" id="IPR006059">
    <property type="entry name" value="SBP"/>
</dbReference>
<dbReference type="SUPFAM" id="SSF53850">
    <property type="entry name" value="Periplasmic binding protein-like II"/>
    <property type="match status" value="1"/>
</dbReference>
<reference evidence="3" key="1">
    <citation type="submission" date="2020-10" db="EMBL/GenBank/DDBJ databases">
        <authorList>
            <person name="Gilroy R."/>
        </authorList>
    </citation>
    <scope>NUCLEOTIDE SEQUENCE</scope>
    <source>
        <strain evidence="3">ChiSjej1B19-7085</strain>
    </source>
</reference>
<feature type="signal peptide" evidence="2">
    <location>
        <begin position="1"/>
        <end position="20"/>
    </location>
</feature>
<name>A0A9D1DQG5_9FIRM</name>
<dbReference type="PANTHER" id="PTHR43649:SF11">
    <property type="entry name" value="ABC TRANSPORTER SUBSTRATE-BINDING PROTEIN YESO-RELATED"/>
    <property type="match status" value="1"/>
</dbReference>
<evidence type="ECO:0000313" key="3">
    <source>
        <dbReference type="EMBL" id="HIR57091.1"/>
    </source>
</evidence>
<dbReference type="Proteomes" id="UP000886785">
    <property type="component" value="Unassembled WGS sequence"/>
</dbReference>
<feature type="region of interest" description="Disordered" evidence="1">
    <location>
        <begin position="31"/>
        <end position="61"/>
    </location>
</feature>
<comment type="caution">
    <text evidence="3">The sequence shown here is derived from an EMBL/GenBank/DDBJ whole genome shotgun (WGS) entry which is preliminary data.</text>
</comment>